<organism evidence="8 9">
    <name type="scientific">Colletotrichum destructivum</name>
    <dbReference type="NCBI Taxonomy" id="34406"/>
    <lineage>
        <taxon>Eukaryota</taxon>
        <taxon>Fungi</taxon>
        <taxon>Dikarya</taxon>
        <taxon>Ascomycota</taxon>
        <taxon>Pezizomycotina</taxon>
        <taxon>Sordariomycetes</taxon>
        <taxon>Hypocreomycetidae</taxon>
        <taxon>Glomerellales</taxon>
        <taxon>Glomerellaceae</taxon>
        <taxon>Colletotrichum</taxon>
        <taxon>Colletotrichum destructivum species complex</taxon>
    </lineage>
</organism>
<accession>A0AAX4ID19</accession>
<evidence type="ECO:0000256" key="2">
    <source>
        <dbReference type="ARBA" id="ARBA00022692"/>
    </source>
</evidence>
<dbReference type="KEGG" id="cdet:87942681"/>
<evidence type="ECO:0000256" key="4">
    <source>
        <dbReference type="ARBA" id="ARBA00023136"/>
    </source>
</evidence>
<keyword evidence="9" id="KW-1185">Reference proteome</keyword>
<evidence type="ECO:0000313" key="9">
    <source>
        <dbReference type="Proteomes" id="UP001322277"/>
    </source>
</evidence>
<keyword evidence="4 6" id="KW-0472">Membrane</keyword>
<feature type="transmembrane region" description="Helical" evidence="6">
    <location>
        <begin position="365"/>
        <end position="388"/>
    </location>
</feature>
<dbReference type="EMBL" id="CP137308">
    <property type="protein sequence ID" value="WQF81164.1"/>
    <property type="molecule type" value="Genomic_DNA"/>
</dbReference>
<dbReference type="AlphaFoldDB" id="A0AAX4ID19"/>
<dbReference type="GeneID" id="87942681"/>
<evidence type="ECO:0000256" key="5">
    <source>
        <dbReference type="ARBA" id="ARBA00038359"/>
    </source>
</evidence>
<evidence type="ECO:0000259" key="7">
    <source>
        <dbReference type="Pfam" id="PF20684"/>
    </source>
</evidence>
<dbReference type="PANTHER" id="PTHR33048">
    <property type="entry name" value="PTH11-LIKE INTEGRAL MEMBRANE PROTEIN (AFU_ORTHOLOGUE AFUA_5G11245)"/>
    <property type="match status" value="1"/>
</dbReference>
<dbReference type="Proteomes" id="UP001322277">
    <property type="component" value="Chromosome 4"/>
</dbReference>
<dbReference type="RefSeq" id="XP_062778388.1">
    <property type="nucleotide sequence ID" value="XM_062922337.1"/>
</dbReference>
<evidence type="ECO:0000256" key="6">
    <source>
        <dbReference type="SAM" id="Phobius"/>
    </source>
</evidence>
<feature type="transmembrane region" description="Helical" evidence="6">
    <location>
        <begin position="436"/>
        <end position="458"/>
    </location>
</feature>
<name>A0AAX4ID19_9PEZI</name>
<proteinExistence type="inferred from homology"/>
<gene>
    <name evidence="8" type="ORF">CDEST_06178</name>
</gene>
<comment type="similarity">
    <text evidence="5">Belongs to the SAT4 family.</text>
</comment>
<reference evidence="9" key="1">
    <citation type="journal article" date="2023" name="bioRxiv">
        <title>Complete genome of the Medicago anthracnose fungus, Colletotrichum destructivum, reveals a mini-chromosome-like region within a core chromosome.</title>
        <authorList>
            <person name="Lapalu N."/>
            <person name="Simon A."/>
            <person name="Lu A."/>
            <person name="Plaumann P.-L."/>
            <person name="Amselem J."/>
            <person name="Pigne S."/>
            <person name="Auger A."/>
            <person name="Koch C."/>
            <person name="Dallery J.-F."/>
            <person name="O'Connell R.J."/>
        </authorList>
    </citation>
    <scope>NUCLEOTIDE SEQUENCE [LARGE SCALE GENOMIC DNA]</scope>
    <source>
        <strain evidence="9">CBS 520.97</strain>
    </source>
</reference>
<dbReference type="InterPro" id="IPR052337">
    <property type="entry name" value="SAT4-like"/>
</dbReference>
<dbReference type="InterPro" id="IPR049326">
    <property type="entry name" value="Rhodopsin_dom_fungi"/>
</dbReference>
<comment type="subcellular location">
    <subcellularLocation>
        <location evidence="1">Membrane</location>
        <topology evidence="1">Multi-pass membrane protein</topology>
    </subcellularLocation>
</comment>
<keyword evidence="2 6" id="KW-0812">Transmembrane</keyword>
<dbReference type="GO" id="GO:0016020">
    <property type="term" value="C:membrane"/>
    <property type="evidence" value="ECO:0007669"/>
    <property type="project" value="UniProtKB-SubCell"/>
</dbReference>
<keyword evidence="3 6" id="KW-1133">Transmembrane helix</keyword>
<evidence type="ECO:0000313" key="8">
    <source>
        <dbReference type="EMBL" id="WQF81164.1"/>
    </source>
</evidence>
<feature type="transmembrane region" description="Helical" evidence="6">
    <location>
        <begin position="253"/>
        <end position="274"/>
    </location>
</feature>
<dbReference type="Pfam" id="PF20684">
    <property type="entry name" value="Fung_rhodopsin"/>
    <property type="match status" value="1"/>
</dbReference>
<sequence>MSATHADWAKVWYLHDTHDAAPTGYSSRTYCMLSVECGEPSDDWAFRQSAFRMEKPNRAGLIRVNYLSQIMQAAGAGIIIHTTTFCKKFYVPTIYPGRFDEPPALLLNTKRDEVTLNTQAYDSRTKFGCTMARMPSLSSIHSAYPFLPQQPANFTSNFNVPDSANLSSWTMPPCFAPCLHEWCGRPSAGLDIINDTACICTETAEKVFAAVEDECLEHRSSCGSPEFWTGFRVYSDKCGIGKPHARLSDPPSYVPHVSFVVAVETILLGFRIACKAYRFVPWGPEDFVIIAAYILSVATLPLTAIKAEVGSLSNYWPLDFKNINIFTKVNIAFNIACAVSLGLAKISIAFFFLQIFNTSSARYKRFIWATIIFTACLTCSFILGQLLMCNRVSCLWENSGEPWQGCKCNYVWQGEGVYPALNAGLDVWCDPLNIQLWYHLESATAFLVACIPFTRLIIVRKISPYLSELFFRLSLTSKELSTSQQLTIRPRNTGELDIEETSPSSEDRLPQIIDVGGLLAAGKNQQDTVVPESVPPPAKLPSQKEIEIPRIVGYFANTGDNSGQIYFDQPKMSTDPDPATLRRYGFTSNYVNVKGLHITWDGDSQKNSVKSLGADRRSL</sequence>
<feature type="domain" description="Rhodopsin" evidence="7">
    <location>
        <begin position="271"/>
        <end position="427"/>
    </location>
</feature>
<evidence type="ECO:0000256" key="3">
    <source>
        <dbReference type="ARBA" id="ARBA00022989"/>
    </source>
</evidence>
<evidence type="ECO:0000256" key="1">
    <source>
        <dbReference type="ARBA" id="ARBA00004141"/>
    </source>
</evidence>
<dbReference type="PANTHER" id="PTHR33048:SF141">
    <property type="entry name" value="INTEGRAL MEMBRANE PROTEIN-RELATED"/>
    <property type="match status" value="1"/>
</dbReference>
<protein>
    <recommendedName>
        <fullName evidence="7">Rhodopsin domain-containing protein</fullName>
    </recommendedName>
</protein>
<feature type="transmembrane region" description="Helical" evidence="6">
    <location>
        <begin position="286"/>
        <end position="305"/>
    </location>
</feature>
<feature type="transmembrane region" description="Helical" evidence="6">
    <location>
        <begin position="325"/>
        <end position="353"/>
    </location>
</feature>